<comment type="caution">
    <text evidence="1">The sequence shown here is derived from an EMBL/GenBank/DDBJ whole genome shotgun (WGS) entry which is preliminary data.</text>
</comment>
<sequence length="47" mass="5564">MIVLHGFDYVLSQVFKKFNDLSTDKDILFLNIFIVLGERCVPFRHYA</sequence>
<protein>
    <submittedName>
        <fullName evidence="1">Uncharacterized protein</fullName>
    </submittedName>
</protein>
<dbReference type="Proteomes" id="UP000295221">
    <property type="component" value="Unassembled WGS sequence"/>
</dbReference>
<gene>
    <name evidence="1" type="ORF">EV194_106124</name>
</gene>
<name>A0A4R2GI75_9BACT</name>
<keyword evidence="2" id="KW-1185">Reference proteome</keyword>
<organism evidence="1 2">
    <name type="scientific">Natronoflexus pectinivorans</name>
    <dbReference type="NCBI Taxonomy" id="682526"/>
    <lineage>
        <taxon>Bacteria</taxon>
        <taxon>Pseudomonadati</taxon>
        <taxon>Bacteroidota</taxon>
        <taxon>Bacteroidia</taxon>
        <taxon>Marinilabiliales</taxon>
        <taxon>Marinilabiliaceae</taxon>
        <taxon>Natronoflexus</taxon>
    </lineage>
</organism>
<reference evidence="1 2" key="1">
    <citation type="submission" date="2019-03" db="EMBL/GenBank/DDBJ databases">
        <title>Genomic Encyclopedia of Type Strains, Phase IV (KMG-IV): sequencing the most valuable type-strain genomes for metagenomic binning, comparative biology and taxonomic classification.</title>
        <authorList>
            <person name="Goeker M."/>
        </authorList>
    </citation>
    <scope>NUCLEOTIDE SEQUENCE [LARGE SCALE GENOMIC DNA]</scope>
    <source>
        <strain evidence="1 2">DSM 24179</strain>
    </source>
</reference>
<dbReference type="EMBL" id="SLWK01000006">
    <property type="protein sequence ID" value="TCO07983.1"/>
    <property type="molecule type" value="Genomic_DNA"/>
</dbReference>
<evidence type="ECO:0000313" key="1">
    <source>
        <dbReference type="EMBL" id="TCO07983.1"/>
    </source>
</evidence>
<accession>A0A4R2GI75</accession>
<dbReference type="AlphaFoldDB" id="A0A4R2GI75"/>
<proteinExistence type="predicted"/>
<evidence type="ECO:0000313" key="2">
    <source>
        <dbReference type="Proteomes" id="UP000295221"/>
    </source>
</evidence>